<gene>
    <name evidence="2" type="ORF">AAE02nite_31810</name>
</gene>
<dbReference type="OrthoDB" id="652689at2"/>
<evidence type="ECO:0000313" key="3">
    <source>
        <dbReference type="Proteomes" id="UP000321532"/>
    </source>
</evidence>
<accession>A0A512B146</accession>
<dbReference type="RefSeq" id="WP_146899670.1">
    <property type="nucleotide sequence ID" value="NZ_BJYS01000024.1"/>
</dbReference>
<comment type="caution">
    <text evidence="2">The sequence shown here is derived from an EMBL/GenBank/DDBJ whole genome shotgun (WGS) entry which is preliminary data.</text>
</comment>
<name>A0A512B146_9BACT</name>
<evidence type="ECO:0008006" key="4">
    <source>
        <dbReference type="Google" id="ProtNLM"/>
    </source>
</evidence>
<feature type="chain" id="PRO_5021951923" description="Conjugal transfer protein TraI" evidence="1">
    <location>
        <begin position="21"/>
        <end position="204"/>
    </location>
</feature>
<dbReference type="AlphaFoldDB" id="A0A512B146"/>
<feature type="signal peptide" evidence="1">
    <location>
        <begin position="1"/>
        <end position="20"/>
    </location>
</feature>
<evidence type="ECO:0000313" key="2">
    <source>
        <dbReference type="EMBL" id="GEO05517.1"/>
    </source>
</evidence>
<proteinExistence type="predicted"/>
<evidence type="ECO:0000256" key="1">
    <source>
        <dbReference type="SAM" id="SignalP"/>
    </source>
</evidence>
<organism evidence="2 3">
    <name type="scientific">Adhaeribacter aerolatus</name>
    <dbReference type="NCBI Taxonomy" id="670289"/>
    <lineage>
        <taxon>Bacteria</taxon>
        <taxon>Pseudomonadati</taxon>
        <taxon>Bacteroidota</taxon>
        <taxon>Cytophagia</taxon>
        <taxon>Cytophagales</taxon>
        <taxon>Hymenobacteraceae</taxon>
        <taxon>Adhaeribacter</taxon>
    </lineage>
</organism>
<keyword evidence="3" id="KW-1185">Reference proteome</keyword>
<dbReference type="Proteomes" id="UP000321532">
    <property type="component" value="Unassembled WGS sequence"/>
</dbReference>
<reference evidence="2 3" key="1">
    <citation type="submission" date="2019-07" db="EMBL/GenBank/DDBJ databases">
        <title>Whole genome shotgun sequence of Adhaeribacter aerolatus NBRC 106133.</title>
        <authorList>
            <person name="Hosoyama A."/>
            <person name="Uohara A."/>
            <person name="Ohji S."/>
            <person name="Ichikawa N."/>
        </authorList>
    </citation>
    <scope>NUCLEOTIDE SEQUENCE [LARGE SCALE GENOMIC DNA]</scope>
    <source>
        <strain evidence="2 3">NBRC 106133</strain>
    </source>
</reference>
<sequence length="204" mass="23633">MKKLIFLGTFLTIFNFTASAQFVVADPTAFSQRAIQQISNITEQIQQKYELVRQFQKTNEIYNQGKEWYDGLKRVNNTVAEYKKIYETLELTAQIVDLYATNITRFRMDKNFSLSEIGYITDGYGNLLKESSRLVDDLNLGAKATTLSMTDKERLDMISSTFEKVRQHKALVQYYTNKNISVSYLRAKKRNNTDGVMRLYGLAH</sequence>
<dbReference type="EMBL" id="BJYS01000024">
    <property type="protein sequence ID" value="GEO05517.1"/>
    <property type="molecule type" value="Genomic_DNA"/>
</dbReference>
<protein>
    <recommendedName>
        <fullName evidence="4">Conjugal transfer protein TraI</fullName>
    </recommendedName>
</protein>
<keyword evidence="1" id="KW-0732">Signal</keyword>